<evidence type="ECO:0000256" key="3">
    <source>
        <dbReference type="ARBA" id="ARBA00022679"/>
    </source>
</evidence>
<comment type="caution">
    <text evidence="7">The sequence shown here is derived from an EMBL/GenBank/DDBJ whole genome shotgun (WGS) entry which is preliminary data.</text>
</comment>
<organism evidence="7 8">
    <name type="scientific">Litoribaculum gwangyangense</name>
    <dbReference type="NCBI Taxonomy" id="1130722"/>
    <lineage>
        <taxon>Bacteria</taxon>
        <taxon>Pseudomonadati</taxon>
        <taxon>Bacteroidota</taxon>
        <taxon>Flavobacteriia</taxon>
        <taxon>Flavobacteriales</taxon>
        <taxon>Flavobacteriaceae</taxon>
        <taxon>Litoribaculum</taxon>
    </lineage>
</organism>
<proteinExistence type="predicted"/>
<dbReference type="GO" id="GO:0016746">
    <property type="term" value="F:acyltransferase activity"/>
    <property type="evidence" value="ECO:0007669"/>
    <property type="project" value="UniProtKB-KW"/>
</dbReference>
<reference evidence="8" key="1">
    <citation type="journal article" date="2019" name="Int. J. Syst. Evol. Microbiol.">
        <title>The Global Catalogue of Microorganisms (GCM) 10K type strain sequencing project: providing services to taxonomists for standard genome sequencing and annotation.</title>
        <authorList>
            <consortium name="The Broad Institute Genomics Platform"/>
            <consortium name="The Broad Institute Genome Sequencing Center for Infectious Disease"/>
            <person name="Wu L."/>
            <person name="Ma J."/>
        </authorList>
    </citation>
    <scope>NUCLEOTIDE SEQUENCE [LARGE SCALE GENOMIC DNA]</scope>
    <source>
        <strain evidence="8">JCM 18325</strain>
    </source>
</reference>
<keyword evidence="5 7" id="KW-0012">Acyltransferase</keyword>
<name>A0ABP9BUW1_9FLAO</name>
<dbReference type="CDD" id="cd07986">
    <property type="entry name" value="LPLAT_ACT14924-like"/>
    <property type="match status" value="1"/>
</dbReference>
<dbReference type="Pfam" id="PF13444">
    <property type="entry name" value="Acetyltransf_5"/>
    <property type="match status" value="1"/>
</dbReference>
<sequence length="609" mass="70929">MTKQPNTGLVTAKEVAKAIQLDKYGFIGTFIGWLLMKLLKISKLNKIYNRNKHLEELPFLNAILDDFQIKFEIPEEDLKRLPKDGAYITISNHPLGGIDGILLLKLMLEQRKDFKIIANFLLHRIEPLVPYIMPVNPFEDRKDVKSSISGFKNSILHLREGHPLGIFPAGEVSTYRDGKLVVDRPWEEAAMKLVKKAEVPVVPIYFHAKNSKLFYKLSKINDTFRTAKLPSELLTQKRRVIKVRIGRPISVEDQKEYTTLEEFSEFLRRKTYMLSNAFEDKPKILDNIQSTLKAPKTPKRIVTPVETELMVKEVEALRNDNSRLLESKNYEVFLAQANKIPNILREIGRLREITFREVGEGTNEAIDLDNFDNYYHHMFLWDNENNLLAGAYRMGLGSKIFERYGIDGFYLQDLFRFEPELYKMMSQSIEMGRAFIIKEYQQKPMPLFLLWKGIVHITLRYPEHKYLIGGVSISNQFSNFSKSLMVEFMKSHYYDPYIAQYVRPKKEFKVKLKDADKDFVFDEAEADLNKFDKFIDEIEPGALRLPVLLKKYIKQNARLVAFNVDPLFNNSVDGLMYIKIADLPESTVRPVMEEFQAELERKFMEKNGG</sequence>
<evidence type="ECO:0000259" key="6">
    <source>
        <dbReference type="SMART" id="SM00563"/>
    </source>
</evidence>
<dbReference type="RefSeq" id="WP_345275190.1">
    <property type="nucleotide sequence ID" value="NZ_BAABJW010000001.1"/>
</dbReference>
<dbReference type="Pfam" id="PF19576">
    <property type="entry name" value="Acyltransf_2"/>
    <property type="match status" value="1"/>
</dbReference>
<evidence type="ECO:0000256" key="1">
    <source>
        <dbReference type="ARBA" id="ARBA00005189"/>
    </source>
</evidence>
<evidence type="ECO:0000313" key="8">
    <source>
        <dbReference type="Proteomes" id="UP001501433"/>
    </source>
</evidence>
<comment type="pathway">
    <text evidence="1">Lipid metabolism.</text>
</comment>
<keyword evidence="3" id="KW-0808">Transferase</keyword>
<dbReference type="InterPro" id="IPR052351">
    <property type="entry name" value="Ornithine_N-alpha-AT"/>
</dbReference>
<evidence type="ECO:0000256" key="5">
    <source>
        <dbReference type="ARBA" id="ARBA00023315"/>
    </source>
</evidence>
<dbReference type="SUPFAM" id="SSF69593">
    <property type="entry name" value="Glycerol-3-phosphate (1)-acyltransferase"/>
    <property type="match status" value="1"/>
</dbReference>
<dbReference type="SUPFAM" id="SSF55729">
    <property type="entry name" value="Acyl-CoA N-acyltransferases (Nat)"/>
    <property type="match status" value="1"/>
</dbReference>
<keyword evidence="8" id="KW-1185">Reference proteome</keyword>
<evidence type="ECO:0000256" key="2">
    <source>
        <dbReference type="ARBA" id="ARBA00022516"/>
    </source>
</evidence>
<protein>
    <submittedName>
        <fullName evidence="7">Lysophospholipid acyltransferase family protein</fullName>
    </submittedName>
</protein>
<dbReference type="Proteomes" id="UP001501433">
    <property type="component" value="Unassembled WGS sequence"/>
</dbReference>
<evidence type="ECO:0000256" key="4">
    <source>
        <dbReference type="ARBA" id="ARBA00023098"/>
    </source>
</evidence>
<dbReference type="InterPro" id="IPR045746">
    <property type="entry name" value="ACT14924-like_Acyltransf_dom"/>
</dbReference>
<keyword evidence="2" id="KW-0444">Lipid biosynthesis</keyword>
<feature type="domain" description="Phospholipid/glycerol acyltransferase" evidence="6">
    <location>
        <begin position="87"/>
        <end position="209"/>
    </location>
</feature>
<dbReference type="InterPro" id="IPR002123">
    <property type="entry name" value="Plipid/glycerol_acylTrfase"/>
</dbReference>
<accession>A0ABP9BUW1</accession>
<dbReference type="SMART" id="SM00563">
    <property type="entry name" value="PlsC"/>
    <property type="match status" value="1"/>
</dbReference>
<evidence type="ECO:0000313" key="7">
    <source>
        <dbReference type="EMBL" id="GAA4800878.1"/>
    </source>
</evidence>
<dbReference type="PANTHER" id="PTHR37323">
    <property type="entry name" value="GCN5-RELATED N-ACETYLTRANSFERASE"/>
    <property type="match status" value="1"/>
</dbReference>
<gene>
    <name evidence="7" type="ORF">GCM10023330_03240</name>
</gene>
<dbReference type="InterPro" id="IPR016181">
    <property type="entry name" value="Acyl_CoA_acyltransferase"/>
</dbReference>
<keyword evidence="4" id="KW-0443">Lipid metabolism</keyword>
<dbReference type="EMBL" id="BAABJW010000001">
    <property type="protein sequence ID" value="GAA4800878.1"/>
    <property type="molecule type" value="Genomic_DNA"/>
</dbReference>
<dbReference type="PANTHER" id="PTHR37323:SF1">
    <property type="entry name" value="L-ORNITHINE N(ALPHA)-ACYLTRANSFERASE"/>
    <property type="match status" value="1"/>
</dbReference>